<gene>
    <name evidence="1" type="ORF">HNR78_001882</name>
</gene>
<proteinExistence type="predicted"/>
<accession>A0AA89T4P8</accession>
<comment type="caution">
    <text evidence="1">The sequence shown here is derived from an EMBL/GenBank/DDBJ whole genome shotgun (WGS) entry which is preliminary data.</text>
</comment>
<reference evidence="1 2" key="1">
    <citation type="submission" date="2020-08" db="EMBL/GenBank/DDBJ databases">
        <title>Genomic Encyclopedia of Type Strains, Phase IV (KMG-IV): sequencing the most valuable type-strain genomes for metagenomic binning, comparative biology and taxonomic classification.</title>
        <authorList>
            <person name="Goeker M."/>
        </authorList>
    </citation>
    <scope>NUCLEOTIDE SEQUENCE [LARGE SCALE GENOMIC DNA]</scope>
    <source>
        <strain evidence="1 2">DSM 14590</strain>
    </source>
</reference>
<dbReference type="AlphaFoldDB" id="A0AA89T4P8"/>
<keyword evidence="2" id="KW-1185">Reference proteome</keyword>
<dbReference type="GeneID" id="94900327"/>
<dbReference type="RefSeq" id="WP_062754255.1">
    <property type="nucleotide sequence ID" value="NZ_BDAQ01000004.1"/>
</dbReference>
<protein>
    <submittedName>
        <fullName evidence="1">Uncharacterized protein</fullName>
    </submittedName>
</protein>
<evidence type="ECO:0000313" key="1">
    <source>
        <dbReference type="EMBL" id="MBB3868993.1"/>
    </source>
</evidence>
<dbReference type="Proteomes" id="UP000613002">
    <property type="component" value="Unassembled WGS sequence"/>
</dbReference>
<sequence length="71" mass="8250">MDKKGDQQIGIGAFTELLKKISPNDPIDYYVLCGKNEQMYKQLQNENHPRLIPLPYISSRQEPIEITFLNL</sequence>
<organism evidence="1 2">
    <name type="scientific">Parageobacillus toebii NBRC 107807</name>
    <dbReference type="NCBI Taxonomy" id="1223503"/>
    <lineage>
        <taxon>Bacteria</taxon>
        <taxon>Bacillati</taxon>
        <taxon>Bacillota</taxon>
        <taxon>Bacilli</taxon>
        <taxon>Bacillales</taxon>
        <taxon>Anoxybacillaceae</taxon>
        <taxon>Parageobacillus</taxon>
    </lineage>
</organism>
<name>A0AA89T4P8_9BACL</name>
<evidence type="ECO:0000313" key="2">
    <source>
        <dbReference type="Proteomes" id="UP000613002"/>
    </source>
</evidence>
<dbReference type="EMBL" id="JACICZ010000006">
    <property type="protein sequence ID" value="MBB3868993.1"/>
    <property type="molecule type" value="Genomic_DNA"/>
</dbReference>